<dbReference type="EMBL" id="FOLQ01000048">
    <property type="protein sequence ID" value="SFF32987.1"/>
    <property type="molecule type" value="Genomic_DNA"/>
</dbReference>
<dbReference type="Proteomes" id="UP000198598">
    <property type="component" value="Unassembled WGS sequence"/>
</dbReference>
<dbReference type="AlphaFoldDB" id="A0A1I2HW74"/>
<accession>A0A1I2HW74</accession>
<sequence>MVLVYFSCSDPQGEYYECSYGGETIETCLDSLSQLVRNGWQLISVKLSESQGNAIWLPVEAFDGQPIKRSLQLLQREWEAALLQH</sequence>
<keyword evidence="2" id="KW-1185">Reference proteome</keyword>
<evidence type="ECO:0000313" key="2">
    <source>
        <dbReference type="Proteomes" id="UP000198598"/>
    </source>
</evidence>
<evidence type="ECO:0000313" key="1">
    <source>
        <dbReference type="EMBL" id="SFF32987.1"/>
    </source>
</evidence>
<dbReference type="RefSeq" id="WP_093835146.1">
    <property type="nucleotide sequence ID" value="NZ_FOLQ01000048.1"/>
</dbReference>
<reference evidence="1 2" key="1">
    <citation type="submission" date="2016-10" db="EMBL/GenBank/DDBJ databases">
        <authorList>
            <person name="de Groot N.N."/>
        </authorList>
    </citation>
    <scope>NUCLEOTIDE SEQUENCE [LARGE SCALE GENOMIC DNA]</scope>
    <source>
        <strain evidence="1 2">DSM 26130</strain>
    </source>
</reference>
<protein>
    <submittedName>
        <fullName evidence="1">Uncharacterized protein</fullName>
    </submittedName>
</protein>
<name>A0A1I2HW74_9BACT</name>
<organism evidence="1 2">
    <name type="scientific">Spirosoma endophyticum</name>
    <dbReference type="NCBI Taxonomy" id="662367"/>
    <lineage>
        <taxon>Bacteria</taxon>
        <taxon>Pseudomonadati</taxon>
        <taxon>Bacteroidota</taxon>
        <taxon>Cytophagia</taxon>
        <taxon>Cytophagales</taxon>
        <taxon>Cytophagaceae</taxon>
        <taxon>Spirosoma</taxon>
    </lineage>
</organism>
<gene>
    <name evidence="1" type="ORF">SAMN05216167_14822</name>
</gene>
<dbReference type="OrthoDB" id="963735at2"/>
<proteinExistence type="predicted"/>